<dbReference type="InterPro" id="IPR052378">
    <property type="entry name" value="NosR_regulator"/>
</dbReference>
<evidence type="ECO:0000313" key="7">
    <source>
        <dbReference type="EMBL" id="SOC20274.1"/>
    </source>
</evidence>
<dbReference type="PANTHER" id="PTHR30224">
    <property type="entry name" value="ELECTRON TRANSPORT PROTEIN"/>
    <property type="match status" value="1"/>
</dbReference>
<keyword evidence="5" id="KW-1133">Transmembrane helix</keyword>
<keyword evidence="3 5" id="KW-0472">Membrane</keyword>
<dbReference type="GO" id="GO:0003677">
    <property type="term" value="F:DNA binding"/>
    <property type="evidence" value="ECO:0007669"/>
    <property type="project" value="InterPro"/>
</dbReference>
<feature type="transmembrane region" description="Helical" evidence="5">
    <location>
        <begin position="580"/>
        <end position="596"/>
    </location>
</feature>
<dbReference type="InterPro" id="IPR007329">
    <property type="entry name" value="FMN-bd"/>
</dbReference>
<feature type="region of interest" description="Disordered" evidence="4">
    <location>
        <begin position="727"/>
        <end position="779"/>
    </location>
</feature>
<dbReference type="InterPro" id="IPR011399">
    <property type="entry name" value="NosR"/>
</dbReference>
<dbReference type="Proteomes" id="UP000219068">
    <property type="component" value="Unassembled WGS sequence"/>
</dbReference>
<evidence type="ECO:0000313" key="8">
    <source>
        <dbReference type="Proteomes" id="UP000219068"/>
    </source>
</evidence>
<dbReference type="RefSeq" id="WP_097051955.1">
    <property type="nucleotide sequence ID" value="NZ_OBMM01000003.1"/>
</dbReference>
<evidence type="ECO:0000259" key="6">
    <source>
        <dbReference type="SMART" id="SM00900"/>
    </source>
</evidence>
<feature type="compositionally biased region" description="Polar residues" evidence="4">
    <location>
        <begin position="765"/>
        <end position="779"/>
    </location>
</feature>
<proteinExistence type="predicted"/>
<feature type="domain" description="FMN-binding" evidence="6">
    <location>
        <begin position="87"/>
        <end position="177"/>
    </location>
</feature>
<dbReference type="PANTHER" id="PTHR30224:SF4">
    <property type="entry name" value="ELECTRON TRANSPORT PROTEIN YCCM-RELATED"/>
    <property type="match status" value="1"/>
</dbReference>
<dbReference type="Pfam" id="PF12801">
    <property type="entry name" value="Fer4_5"/>
    <property type="match status" value="2"/>
</dbReference>
<organism evidence="7 8">
    <name type="scientific">Thalassospira xiamenensis</name>
    <dbReference type="NCBI Taxonomy" id="220697"/>
    <lineage>
        <taxon>Bacteria</taxon>
        <taxon>Pseudomonadati</taxon>
        <taxon>Pseudomonadota</taxon>
        <taxon>Alphaproteobacteria</taxon>
        <taxon>Rhodospirillales</taxon>
        <taxon>Thalassospiraceae</taxon>
        <taxon>Thalassospira</taxon>
    </lineage>
</organism>
<dbReference type="CDD" id="cd12087">
    <property type="entry name" value="TM_EGFR-like"/>
    <property type="match status" value="1"/>
</dbReference>
<evidence type="ECO:0000256" key="2">
    <source>
        <dbReference type="ARBA" id="ARBA00022475"/>
    </source>
</evidence>
<dbReference type="PIRSF" id="PIRSF036354">
    <property type="entry name" value="NosR"/>
    <property type="match status" value="1"/>
</dbReference>
<name>A0A285TDG1_9PROT</name>
<gene>
    <name evidence="7" type="ORF">SAMN05428964_10339</name>
</gene>
<dbReference type="SUPFAM" id="SSF54862">
    <property type="entry name" value="4Fe-4S ferredoxins"/>
    <property type="match status" value="1"/>
</dbReference>
<dbReference type="GO" id="GO:0045893">
    <property type="term" value="P:positive regulation of DNA-templated transcription"/>
    <property type="evidence" value="ECO:0007669"/>
    <property type="project" value="InterPro"/>
</dbReference>
<keyword evidence="5" id="KW-0812">Transmembrane</keyword>
<evidence type="ECO:0000256" key="1">
    <source>
        <dbReference type="ARBA" id="ARBA00004236"/>
    </source>
</evidence>
<reference evidence="7 8" key="1">
    <citation type="submission" date="2017-08" db="EMBL/GenBank/DDBJ databases">
        <authorList>
            <person name="de Groot N.N."/>
        </authorList>
    </citation>
    <scope>NUCLEOTIDE SEQUENCE [LARGE SCALE GENOMIC DNA]</scope>
    <source>
        <strain evidence="7 8">USBA 78</strain>
    </source>
</reference>
<dbReference type="EMBL" id="OBMM01000003">
    <property type="protein sequence ID" value="SOC20274.1"/>
    <property type="molecule type" value="Genomic_DNA"/>
</dbReference>
<comment type="subcellular location">
    <subcellularLocation>
        <location evidence="1">Cell membrane</location>
    </subcellularLocation>
</comment>
<dbReference type="InterPro" id="IPR017896">
    <property type="entry name" value="4Fe4S_Fe-S-bd"/>
</dbReference>
<evidence type="ECO:0000256" key="3">
    <source>
        <dbReference type="ARBA" id="ARBA00023136"/>
    </source>
</evidence>
<feature type="transmembrane region" description="Helical" evidence="5">
    <location>
        <begin position="445"/>
        <end position="466"/>
    </location>
</feature>
<dbReference type="GO" id="GO:0010181">
    <property type="term" value="F:FMN binding"/>
    <property type="evidence" value="ECO:0007669"/>
    <property type="project" value="InterPro"/>
</dbReference>
<feature type="compositionally biased region" description="Polar residues" evidence="4">
    <location>
        <begin position="729"/>
        <end position="749"/>
    </location>
</feature>
<accession>A0A285TDG1</accession>
<protein>
    <submittedName>
        <fullName evidence="7">NosR/NirI family transcriptional regulator, nitrous oxide reductase regulator</fullName>
    </submittedName>
</protein>
<dbReference type="Pfam" id="PF04205">
    <property type="entry name" value="FMN_bind"/>
    <property type="match status" value="1"/>
</dbReference>
<dbReference type="GO" id="GO:0005886">
    <property type="term" value="C:plasma membrane"/>
    <property type="evidence" value="ECO:0007669"/>
    <property type="project" value="UniProtKB-SubCell"/>
</dbReference>
<keyword evidence="2" id="KW-1003">Cell membrane</keyword>
<evidence type="ECO:0000256" key="4">
    <source>
        <dbReference type="SAM" id="MobiDB-lite"/>
    </source>
</evidence>
<evidence type="ECO:0000256" key="5">
    <source>
        <dbReference type="SAM" id="Phobius"/>
    </source>
</evidence>
<sequence>MVVVSGSFSLSGLRLLLLAMIGWGLAFTSSFAGTLDDYVVSLDAGSIMPGADHISEEQTTDHLVPVYSGSNQLGYIFLNSDWANSVGYSGKPIDILVGISMQGVITGARLVAHKEPIVLVGIPESKITDYIAGYTGFNIAEYARSEELDALPDDIVSGATVTIMVIDDSIRRSAIKVARTLGLGGLAQPGGKGDKFAVDMSQDGQASWDELLGDGSVRRLSLSHGDVAQAFEGTDDRGQGKGSGNDQTGTATDGSFIDLYTALVSIPMIGHNLLGDAEYANLQKVLKPGQQALLVAANGEYSFKGSGYVRGGVFDRIQVIQGDNSVRFRDKHHKRLGEIAAEGSPRFREVALFVIPEEVPFDPTVPWHLQLLVQRQLGALEKAFTTFGVDYAPPVKYLRKIDVATAAPDNVSEKANEVGAQKSGTDTQNRDALWKRIWTNRIVDIVILSCAILLLTGLFFFQDWFVRRRKLTQRIRTGFLIFTVVWIGYYANAQLSVVNVLTVANSFGSGFDWSYFLMDPLIFMLWFAVAASLIFWGRGAYCGWLCPFGALQELLNKLAKQLRIPQIAVPFGLHQRLWPIKYIAFLVLFGISFHAFDQAEHLAEIEPFKTAIILSFMRDWPFVLFAVLLLVAGLFIERFYCRYLCPLGAALAIPGRVRVNDWLKRYRDCGSPCHRCANECMVQAIHPDGHIDPNECLYCLHCQELYYDDQNCPVMIQKLARFERRMALQSGSKTSRPQTKTETTSHSKPSSASCGSGGCGASCSNPKSSDRNNGASNQL</sequence>
<feature type="transmembrane region" description="Helical" evidence="5">
    <location>
        <begin position="513"/>
        <end position="536"/>
    </location>
</feature>
<feature type="transmembrane region" description="Helical" evidence="5">
    <location>
        <begin position="616"/>
        <end position="636"/>
    </location>
</feature>
<feature type="transmembrane region" description="Helical" evidence="5">
    <location>
        <begin position="478"/>
        <end position="501"/>
    </location>
</feature>
<dbReference type="AlphaFoldDB" id="A0A285TDG1"/>
<dbReference type="SMART" id="SM00900">
    <property type="entry name" value="FMN_bind"/>
    <property type="match status" value="1"/>
</dbReference>